<dbReference type="EMBL" id="NISI01000009">
    <property type="protein sequence ID" value="OWR02354.1"/>
    <property type="molecule type" value="Genomic_DNA"/>
</dbReference>
<keyword evidence="1" id="KW-0472">Membrane</keyword>
<proteinExistence type="predicted"/>
<dbReference type="OrthoDB" id="9157349at2"/>
<evidence type="ECO:0000313" key="2">
    <source>
        <dbReference type="EMBL" id="OWR02354.1"/>
    </source>
</evidence>
<feature type="transmembrane region" description="Helical" evidence="1">
    <location>
        <begin position="95"/>
        <end position="116"/>
    </location>
</feature>
<dbReference type="Proteomes" id="UP000197446">
    <property type="component" value="Unassembled WGS sequence"/>
</dbReference>
<evidence type="ECO:0000256" key="1">
    <source>
        <dbReference type="SAM" id="Phobius"/>
    </source>
</evidence>
<accession>A0A254N3V2</accession>
<evidence type="ECO:0000313" key="3">
    <source>
        <dbReference type="Proteomes" id="UP000197446"/>
    </source>
</evidence>
<name>A0A254N3V2_9BURK</name>
<sequence length="174" mass="19145">MRASRLFMLAWALTAGLIVGSLPWLPEPIVSGKQTMGRGAYLASMLLPLLAAALCSKPFVLWLGRVAPGQVNLPHRDYWMAEPRRHTSLERLGEHVSGIGVMVSLLLAGTHLHTLLASQSTWAQPPQALWWAMGGLLLAGLLLWCWRVKALFPAPPPAHEAPPPRRPRRPGEQH</sequence>
<protein>
    <submittedName>
        <fullName evidence="2">Uncharacterized protein</fullName>
    </submittedName>
</protein>
<keyword evidence="1" id="KW-0812">Transmembrane</keyword>
<organism evidence="2 3">
    <name type="scientific">Roseateles puraquae</name>
    <dbReference type="NCBI Taxonomy" id="431059"/>
    <lineage>
        <taxon>Bacteria</taxon>
        <taxon>Pseudomonadati</taxon>
        <taxon>Pseudomonadota</taxon>
        <taxon>Betaproteobacteria</taxon>
        <taxon>Burkholderiales</taxon>
        <taxon>Sphaerotilaceae</taxon>
        <taxon>Roseateles</taxon>
    </lineage>
</organism>
<dbReference type="AlphaFoldDB" id="A0A254N3V2"/>
<keyword evidence="1" id="KW-1133">Transmembrane helix</keyword>
<keyword evidence="3" id="KW-1185">Reference proteome</keyword>
<dbReference type="RefSeq" id="WP_088484875.1">
    <property type="nucleotide sequence ID" value="NZ_NISI01000009.1"/>
</dbReference>
<gene>
    <name evidence="2" type="ORF">CDO81_19345</name>
</gene>
<comment type="caution">
    <text evidence="2">The sequence shown here is derived from an EMBL/GenBank/DDBJ whole genome shotgun (WGS) entry which is preliminary data.</text>
</comment>
<feature type="transmembrane region" description="Helical" evidence="1">
    <location>
        <begin position="128"/>
        <end position="146"/>
    </location>
</feature>
<reference evidence="2 3" key="1">
    <citation type="journal article" date="2007" name="Int. J. Syst. Evol. Microbiol.">
        <title>Description of Pelomonas aquatica sp. nov. and Pelomonas puraquae sp. nov., isolated from industrial and haemodialysis water.</title>
        <authorList>
            <person name="Gomila M."/>
            <person name="Bowien B."/>
            <person name="Falsen E."/>
            <person name="Moore E.R."/>
            <person name="Lalucat J."/>
        </authorList>
    </citation>
    <scope>NUCLEOTIDE SEQUENCE [LARGE SCALE GENOMIC DNA]</scope>
    <source>
        <strain evidence="2 3">CCUG 52769</strain>
    </source>
</reference>
<feature type="transmembrane region" description="Helical" evidence="1">
    <location>
        <begin position="45"/>
        <end position="64"/>
    </location>
</feature>